<protein>
    <submittedName>
        <fullName evidence="1">Uncharacterized protein</fullName>
    </submittedName>
</protein>
<gene>
    <name evidence="1" type="ORF">GCM10023235_41170</name>
</gene>
<comment type="caution">
    <text evidence="1">The sequence shown here is derived from an EMBL/GenBank/DDBJ whole genome shotgun (WGS) entry which is preliminary data.</text>
</comment>
<sequence>MRDQGLICQPSFHRLRCHPDAGRQLTGAQPSIAHSAAKSSVQEVPRDIWAFYDATAEPVSLSPLWPLISPERAATSVRTSTFPSGADMPAAARTERRYGVVPMPPQHGTPLLDLWGVADRHNGSHPVQQPDGKPVIFYSFADAARWAADHE</sequence>
<evidence type="ECO:0000313" key="2">
    <source>
        <dbReference type="Proteomes" id="UP001501752"/>
    </source>
</evidence>
<name>A0ABP9DSX6_9ACTN</name>
<accession>A0ABP9DSX6</accession>
<reference evidence="2" key="1">
    <citation type="journal article" date="2019" name="Int. J. Syst. Evol. Microbiol.">
        <title>The Global Catalogue of Microorganisms (GCM) 10K type strain sequencing project: providing services to taxonomists for standard genome sequencing and annotation.</title>
        <authorList>
            <consortium name="The Broad Institute Genomics Platform"/>
            <consortium name="The Broad Institute Genome Sequencing Center for Infectious Disease"/>
            <person name="Wu L."/>
            <person name="Ma J."/>
        </authorList>
    </citation>
    <scope>NUCLEOTIDE SEQUENCE [LARGE SCALE GENOMIC DNA]</scope>
    <source>
        <strain evidence="2">JCM 13006</strain>
    </source>
</reference>
<organism evidence="1 2">
    <name type="scientific">Kitasatospora terrestris</name>
    <dbReference type="NCBI Taxonomy" id="258051"/>
    <lineage>
        <taxon>Bacteria</taxon>
        <taxon>Bacillati</taxon>
        <taxon>Actinomycetota</taxon>
        <taxon>Actinomycetes</taxon>
        <taxon>Kitasatosporales</taxon>
        <taxon>Streptomycetaceae</taxon>
        <taxon>Kitasatospora</taxon>
    </lineage>
</organism>
<dbReference type="Proteomes" id="UP001501752">
    <property type="component" value="Unassembled WGS sequence"/>
</dbReference>
<evidence type="ECO:0000313" key="1">
    <source>
        <dbReference type="EMBL" id="GAA4859152.1"/>
    </source>
</evidence>
<keyword evidence="2" id="KW-1185">Reference proteome</keyword>
<proteinExistence type="predicted"/>
<dbReference type="EMBL" id="BAABIS010000001">
    <property type="protein sequence ID" value="GAA4859152.1"/>
    <property type="molecule type" value="Genomic_DNA"/>
</dbReference>